<name>A0A1H2RE09_9FLAO</name>
<evidence type="ECO:0000313" key="2">
    <source>
        <dbReference type="Proteomes" id="UP000182771"/>
    </source>
</evidence>
<gene>
    <name evidence="1" type="ORF">SAMN05444420_101436</name>
</gene>
<dbReference type="RefSeq" id="WP_009642119.1">
    <property type="nucleotide sequence ID" value="NZ_CAJPRD010000007.1"/>
</dbReference>
<keyword evidence="2" id="KW-1185">Reference proteome</keyword>
<dbReference type="Proteomes" id="UP000182771">
    <property type="component" value="Unassembled WGS sequence"/>
</dbReference>
<sequence length="135" mass="15188">MQIQLKKLGKKKIKIIEVTLEKQPETLRELISECVKSEVKRFNDSREDTSLIPFLSAQEIGEQAQEGKITFGDKENRTLADLSVALDTAFLAFTDGLFAVFVDDEEVKALDAPLTITPETVITFIRLTFLAKAPW</sequence>
<dbReference type="AlphaFoldDB" id="A0A1H2RE09"/>
<evidence type="ECO:0000313" key="1">
    <source>
        <dbReference type="EMBL" id="SDW17672.1"/>
    </source>
</evidence>
<dbReference type="OrthoDB" id="9808343at2"/>
<dbReference type="EMBL" id="FNND01000001">
    <property type="protein sequence ID" value="SDW17672.1"/>
    <property type="molecule type" value="Genomic_DNA"/>
</dbReference>
<organism evidence="1 2">
    <name type="scientific">Capnocytophaga granulosa</name>
    <dbReference type="NCBI Taxonomy" id="45242"/>
    <lineage>
        <taxon>Bacteria</taxon>
        <taxon>Pseudomonadati</taxon>
        <taxon>Bacteroidota</taxon>
        <taxon>Flavobacteriia</taxon>
        <taxon>Flavobacteriales</taxon>
        <taxon>Flavobacteriaceae</taxon>
        <taxon>Capnocytophaga</taxon>
    </lineage>
</organism>
<dbReference type="GeneID" id="85017700"/>
<proteinExistence type="predicted"/>
<accession>A0A1H2RE09</accession>
<reference evidence="1 2" key="1">
    <citation type="submission" date="2016-10" db="EMBL/GenBank/DDBJ databases">
        <authorList>
            <person name="Varghese N."/>
            <person name="Submissions S."/>
        </authorList>
    </citation>
    <scope>NUCLEOTIDE SEQUENCE [LARGE SCALE GENOMIC DNA]</scope>
    <source>
        <strain evidence="1 2">DSM 11449</strain>
    </source>
</reference>
<protein>
    <submittedName>
        <fullName evidence="1">Uncharacterized protein</fullName>
    </submittedName>
</protein>
<comment type="caution">
    <text evidence="1">The sequence shown here is derived from an EMBL/GenBank/DDBJ whole genome shotgun (WGS) entry which is preliminary data.</text>
</comment>